<keyword evidence="20" id="KW-1185">Reference proteome</keyword>
<evidence type="ECO:0000256" key="11">
    <source>
        <dbReference type="ARBA" id="ARBA00023049"/>
    </source>
</evidence>
<organism evidence="19 20">
    <name type="scientific">Flavobacterium laiguense</name>
    <dbReference type="NCBI Taxonomy" id="2169409"/>
    <lineage>
        <taxon>Bacteria</taxon>
        <taxon>Pseudomonadati</taxon>
        <taxon>Bacteroidota</taxon>
        <taxon>Flavobacteriia</taxon>
        <taxon>Flavobacteriales</taxon>
        <taxon>Flavobacteriaceae</taxon>
        <taxon>Flavobacterium</taxon>
    </lineage>
</organism>
<dbReference type="SUPFAM" id="SSF54631">
    <property type="entry name" value="CBS-domain pair"/>
    <property type="match status" value="1"/>
</dbReference>
<dbReference type="InterPro" id="IPR016483">
    <property type="entry name" value="UCP006404_Pept_M50_CBS"/>
</dbReference>
<dbReference type="AlphaFoldDB" id="A0A2U1JV40"/>
<evidence type="ECO:0000256" key="9">
    <source>
        <dbReference type="ARBA" id="ARBA00022833"/>
    </source>
</evidence>
<feature type="active site" evidence="15">
    <location>
        <position position="60"/>
    </location>
</feature>
<feature type="transmembrane region" description="Helical" evidence="14">
    <location>
        <begin position="42"/>
        <end position="65"/>
    </location>
</feature>
<comment type="similarity">
    <text evidence="2 14">Belongs to the peptidase M50B family.</text>
</comment>
<evidence type="ECO:0000256" key="12">
    <source>
        <dbReference type="ARBA" id="ARBA00023122"/>
    </source>
</evidence>
<name>A0A2U1JV40_9FLAO</name>
<dbReference type="InterPro" id="IPR000644">
    <property type="entry name" value="CBS_dom"/>
</dbReference>
<evidence type="ECO:0000256" key="6">
    <source>
        <dbReference type="ARBA" id="ARBA00022723"/>
    </source>
</evidence>
<dbReference type="GO" id="GO:0005886">
    <property type="term" value="C:plasma membrane"/>
    <property type="evidence" value="ECO:0007669"/>
    <property type="project" value="UniProtKB-SubCell"/>
</dbReference>
<dbReference type="CDD" id="cd06164">
    <property type="entry name" value="S2P-M50_SpoIVFB_CBS"/>
    <property type="match status" value="1"/>
</dbReference>
<reference evidence="19 20" key="1">
    <citation type="submission" date="2018-04" db="EMBL/GenBank/DDBJ databases">
        <title>Flavobacterium sp. nov., isolated from glacier ice.</title>
        <authorList>
            <person name="Liu Q."/>
            <person name="Xin Y.-H."/>
        </authorList>
    </citation>
    <scope>NUCLEOTIDE SEQUENCE [LARGE SCALE GENOMIC DNA]</scope>
    <source>
        <strain evidence="19 20">LB2P30</strain>
    </source>
</reference>
<feature type="domain" description="CBS" evidence="18">
    <location>
        <begin position="304"/>
        <end position="360"/>
    </location>
</feature>
<dbReference type="SMART" id="SM00116">
    <property type="entry name" value="CBS"/>
    <property type="match status" value="2"/>
</dbReference>
<dbReference type="GO" id="GO:0046872">
    <property type="term" value="F:metal ion binding"/>
    <property type="evidence" value="ECO:0007669"/>
    <property type="project" value="UniProtKB-UniRule"/>
</dbReference>
<evidence type="ECO:0000256" key="4">
    <source>
        <dbReference type="ARBA" id="ARBA00022670"/>
    </source>
</evidence>
<dbReference type="InterPro" id="IPR008915">
    <property type="entry name" value="Peptidase_M50"/>
</dbReference>
<evidence type="ECO:0000256" key="15">
    <source>
        <dbReference type="PIRSR" id="PIRSR006404-1"/>
    </source>
</evidence>
<evidence type="ECO:0000256" key="7">
    <source>
        <dbReference type="ARBA" id="ARBA00022737"/>
    </source>
</evidence>
<comment type="caution">
    <text evidence="19">The sequence shown here is derived from an EMBL/GenBank/DDBJ whole genome shotgun (WGS) entry which is preliminary data.</text>
</comment>
<evidence type="ECO:0000313" key="20">
    <source>
        <dbReference type="Proteomes" id="UP000245618"/>
    </source>
</evidence>
<gene>
    <name evidence="19" type="ORF">DB891_10715</name>
</gene>
<keyword evidence="4 14" id="KW-0645">Protease</keyword>
<dbReference type="RefSeq" id="WP_116763375.1">
    <property type="nucleotide sequence ID" value="NZ_QCZH01000011.1"/>
</dbReference>
<feature type="binding site" evidence="16">
    <location>
        <position position="165"/>
    </location>
    <ligand>
        <name>Zn(2+)</name>
        <dbReference type="ChEBI" id="CHEBI:29105"/>
        <note>catalytic</note>
    </ligand>
</feature>
<evidence type="ECO:0000256" key="16">
    <source>
        <dbReference type="PIRSR" id="PIRSR006404-2"/>
    </source>
</evidence>
<dbReference type="GO" id="GO:0008237">
    <property type="term" value="F:metallopeptidase activity"/>
    <property type="evidence" value="ECO:0007669"/>
    <property type="project" value="UniProtKB-UniRule"/>
</dbReference>
<dbReference type="PANTHER" id="PTHR39188:SF3">
    <property type="entry name" value="STAGE IV SPORULATION PROTEIN FB"/>
    <property type="match status" value="1"/>
</dbReference>
<evidence type="ECO:0000256" key="13">
    <source>
        <dbReference type="ARBA" id="ARBA00023136"/>
    </source>
</evidence>
<keyword evidence="9 14" id="KW-0862">Zinc</keyword>
<keyword evidence="11 14" id="KW-0482">Metalloprotease</keyword>
<dbReference type="Gene3D" id="3.10.580.10">
    <property type="entry name" value="CBS-domain"/>
    <property type="match status" value="1"/>
</dbReference>
<comment type="cofactor">
    <cofactor evidence="14 16">
        <name>Zn(2+)</name>
        <dbReference type="ChEBI" id="CHEBI:29105"/>
    </cofactor>
    <text evidence="14 16">Binds 1 zinc ion per subunit.</text>
</comment>
<feature type="binding site" evidence="16">
    <location>
        <position position="59"/>
    </location>
    <ligand>
        <name>Zn(2+)</name>
        <dbReference type="ChEBI" id="CHEBI:29105"/>
        <note>catalytic</note>
    </ligand>
</feature>
<dbReference type="InterPro" id="IPR046342">
    <property type="entry name" value="CBS_dom_sf"/>
</dbReference>
<dbReference type="GO" id="GO:0006508">
    <property type="term" value="P:proteolysis"/>
    <property type="evidence" value="ECO:0007669"/>
    <property type="project" value="UniProtKB-KW"/>
</dbReference>
<dbReference type="EMBL" id="QCZH01000011">
    <property type="protein sequence ID" value="PWA08693.1"/>
    <property type="molecule type" value="Genomic_DNA"/>
</dbReference>
<feature type="transmembrane region" description="Helical" evidence="14">
    <location>
        <begin position="193"/>
        <end position="218"/>
    </location>
</feature>
<evidence type="ECO:0000256" key="8">
    <source>
        <dbReference type="ARBA" id="ARBA00022801"/>
    </source>
</evidence>
<comment type="subcellular location">
    <subcellularLocation>
        <location evidence="1 14">Cell membrane</location>
        <topology evidence="1 14">Multi-pass membrane protein</topology>
    </subcellularLocation>
</comment>
<dbReference type="Pfam" id="PF02163">
    <property type="entry name" value="Peptidase_M50"/>
    <property type="match status" value="1"/>
</dbReference>
<feature type="transmembrane region" description="Helical" evidence="14">
    <location>
        <begin position="99"/>
        <end position="122"/>
    </location>
</feature>
<feature type="transmembrane region" description="Helical" evidence="14">
    <location>
        <begin position="142"/>
        <end position="162"/>
    </location>
</feature>
<keyword evidence="5 14" id="KW-0812">Transmembrane</keyword>
<keyword evidence="7" id="KW-0677">Repeat</keyword>
<feature type="binding site" evidence="16">
    <location>
        <position position="63"/>
    </location>
    <ligand>
        <name>Zn(2+)</name>
        <dbReference type="ChEBI" id="CHEBI:29105"/>
        <note>catalytic</note>
    </ligand>
</feature>
<evidence type="ECO:0000256" key="1">
    <source>
        <dbReference type="ARBA" id="ARBA00004651"/>
    </source>
</evidence>
<dbReference type="PROSITE" id="PS51371">
    <property type="entry name" value="CBS"/>
    <property type="match status" value="2"/>
</dbReference>
<evidence type="ECO:0000256" key="5">
    <source>
        <dbReference type="ARBA" id="ARBA00022692"/>
    </source>
</evidence>
<evidence type="ECO:0000259" key="18">
    <source>
        <dbReference type="PROSITE" id="PS51371"/>
    </source>
</evidence>
<dbReference type="OrthoDB" id="9800627at2"/>
<dbReference type="PIRSF" id="PIRSF006404">
    <property type="entry name" value="UCP006404_Pept_M50_CBS"/>
    <property type="match status" value="1"/>
</dbReference>
<keyword evidence="3 14" id="KW-1003">Cell membrane</keyword>
<keyword evidence="12 17" id="KW-0129">CBS domain</keyword>
<dbReference type="Proteomes" id="UP000245618">
    <property type="component" value="Unassembled WGS sequence"/>
</dbReference>
<accession>A0A2U1JV40</accession>
<keyword evidence="10 14" id="KW-1133">Transmembrane helix</keyword>
<evidence type="ECO:0000256" key="14">
    <source>
        <dbReference type="PIRNR" id="PIRNR006404"/>
    </source>
</evidence>
<protein>
    <recommendedName>
        <fullName evidence="14">Zinc metalloprotease</fullName>
    </recommendedName>
</protein>
<evidence type="ECO:0000256" key="3">
    <source>
        <dbReference type="ARBA" id="ARBA00022475"/>
    </source>
</evidence>
<feature type="domain" description="CBS" evidence="18">
    <location>
        <begin position="242"/>
        <end position="298"/>
    </location>
</feature>
<evidence type="ECO:0000256" key="17">
    <source>
        <dbReference type="PROSITE-ProRule" id="PRU00703"/>
    </source>
</evidence>
<evidence type="ECO:0000256" key="2">
    <source>
        <dbReference type="ARBA" id="ARBA00007931"/>
    </source>
</evidence>
<dbReference type="Pfam" id="PF00571">
    <property type="entry name" value="CBS"/>
    <property type="match status" value="2"/>
</dbReference>
<keyword evidence="6 14" id="KW-0479">Metal-binding</keyword>
<dbReference type="PANTHER" id="PTHR39188">
    <property type="entry name" value="MEMBRANE-ASSOCIATED ZINC METALLOPROTEASE M50B"/>
    <property type="match status" value="1"/>
</dbReference>
<evidence type="ECO:0000313" key="19">
    <source>
        <dbReference type="EMBL" id="PWA08693.1"/>
    </source>
</evidence>
<evidence type="ECO:0000256" key="10">
    <source>
        <dbReference type="ARBA" id="ARBA00022989"/>
    </source>
</evidence>
<sequence length="368" mass="41166">MKGLFKLGTIAGISIFIHWTFALLIAFIIFINYRNGQNSVQIAWSVLFILCIFITVLLHELGHALTAKRYNIKTKDITLLPIGGIARLERLPENPSEELIVAIAGPIVNFVLAFITQLFITIPQNSEEWLVQLSGGINAHNFFLNFYIVNLTLAVFNLIPAFPMDGGRVLRALLALKLDRNTATKIAARVGQFIAVGFIFIGFFSNPFLILIGLFVIFSAQVETESVEFKNLLEGYTVRDVVMKEYQTIGADEKVKKAIAILLESEHRKFLVIQNGGLVGTLNKNQIIKALSEKGEEEFIYNVMDKSLAYIDINTPLEKVIEQVYEKKASVLIVNENDQLTGILDADNVSEFILINSIKAKQNHSNGY</sequence>
<feature type="transmembrane region" description="Helical" evidence="14">
    <location>
        <begin position="7"/>
        <end position="30"/>
    </location>
</feature>
<keyword evidence="13 14" id="KW-0472">Membrane</keyword>
<keyword evidence="8 14" id="KW-0378">Hydrolase</keyword>
<proteinExistence type="inferred from homology"/>